<dbReference type="EMBL" id="HF679131">
    <property type="protein sequence ID" value="CCU55478.1"/>
    <property type="molecule type" value="Genomic_DNA"/>
</dbReference>
<proteinExistence type="predicted"/>
<accession>A0A916KP68</accession>
<keyword evidence="2" id="KW-1185">Reference proteome</keyword>
<dbReference type="Proteomes" id="UP000792575">
    <property type="component" value="Genome"/>
</dbReference>
<organism evidence="1 2">
    <name type="scientific">Adoxophyes honmai entomopoxvirus 'L'</name>
    <dbReference type="NCBI Taxonomy" id="1293540"/>
    <lineage>
        <taxon>Viruses</taxon>
        <taxon>Varidnaviria</taxon>
        <taxon>Bamfordvirae</taxon>
        <taxon>Nucleocytoviricota</taxon>
        <taxon>Pokkesviricetes</taxon>
        <taxon>Chitovirales</taxon>
        <taxon>Poxviridae</taxon>
        <taxon>Entomopoxvirinae</taxon>
        <taxon>Betaentomopoxvirus</taxon>
        <taxon>Betaentomopoxvirus ahonmai</taxon>
    </lineage>
</organism>
<evidence type="ECO:0000313" key="2">
    <source>
        <dbReference type="Proteomes" id="UP000792575"/>
    </source>
</evidence>
<dbReference type="RefSeq" id="YP_008003980.1">
    <property type="nucleotide sequence ID" value="NC_021247.1"/>
</dbReference>
<dbReference type="GeneID" id="15614086"/>
<gene>
    <name evidence="1" type="ORF">AHEV_157</name>
</gene>
<sequence length="414" mass="49369">MGIKYLYNNLALFDLIKQSNIDIKNQYIFIDLDCIFYTYAHVSESDEELFYKILNILNEYINRNNSLTVFYDSGLINKKINENSKRSSSSQKYYNTIKNNLKKQYNMNDNYEIEHKKTINNISIQTIYKCKENLNGITEVTYECGQYDNNKFTQTEYKFIDCEYDICDIDIDIDYSEIIQKINPYSIVEDKKKLYSIIFNLDKDKKLKLKKKLLESIKNKGIKIITKEGIDAELYMIYKCIKINNKYNIWPLCSSKDQDIIALSIINIPYNKFNIIYDNKLYLIKKNSLSITTVILSLIFNESDYFGGIYGYSFNGDKIEKLIKIIENDNFDNILDYFQLNYIINLCKNIILKTINETTLRKILKTFIPIHEERIDKYLLEIQMYLLCNKKFYNTDYNHQIDKNEFIKYIFLNS</sequence>
<dbReference type="KEGG" id="vg:15614086"/>
<protein>
    <submittedName>
        <fullName evidence="1">FEN1-like nuclease (Cop-G5R)</fullName>
    </submittedName>
</protein>
<evidence type="ECO:0000313" key="1">
    <source>
        <dbReference type="EMBL" id="CCU55478.1"/>
    </source>
</evidence>
<dbReference type="OrthoDB" id="8937at10239"/>
<reference evidence="1" key="1">
    <citation type="journal article" date="2013" name="J. Virol.">
        <title>New Insights into the Evolution of Entomopoxvirinae from the Complete Genome Sequences of Four Entomopoxviruses Infecting Adoxophyes honmai, Choristoneura biennis, Choristoneura rosaceana, and Mythimna separata.</title>
        <authorList>
            <person name="Theze J."/>
            <person name="Takatsuka J."/>
            <person name="Li Z."/>
            <person name="Gallais J."/>
            <person name="Doucet D."/>
            <person name="Arif B."/>
            <person name="Nakai M."/>
            <person name="Herniou E.A."/>
        </authorList>
    </citation>
    <scope>NUCLEOTIDE SEQUENCE</scope>
    <source>
        <strain evidence="1">Tokyo</strain>
    </source>
</reference>
<name>A0A916KP68_9POXV</name>
<dbReference type="InterPro" id="IPR007678">
    <property type="entry name" value="Poxvirus_G5"/>
</dbReference>
<dbReference type="Pfam" id="PF04599">
    <property type="entry name" value="Pox_G5"/>
    <property type="match status" value="2"/>
</dbReference>